<proteinExistence type="predicted"/>
<feature type="non-terminal residue" evidence="1">
    <location>
        <position position="45"/>
    </location>
</feature>
<evidence type="ECO:0000313" key="1">
    <source>
        <dbReference type="EMBL" id="CAF4495754.1"/>
    </source>
</evidence>
<name>A0A8S2XEW0_9BILA</name>
<protein>
    <submittedName>
        <fullName evidence="1">Uncharacterized protein</fullName>
    </submittedName>
</protein>
<dbReference type="EMBL" id="CAJOBI010080999">
    <property type="protein sequence ID" value="CAF4498459.1"/>
    <property type="molecule type" value="Genomic_DNA"/>
</dbReference>
<dbReference type="AlphaFoldDB" id="A0A8S2XEW0"/>
<organism evidence="1 3">
    <name type="scientific">Rotaria magnacalcarata</name>
    <dbReference type="NCBI Taxonomy" id="392030"/>
    <lineage>
        <taxon>Eukaryota</taxon>
        <taxon>Metazoa</taxon>
        <taxon>Spiralia</taxon>
        <taxon>Gnathifera</taxon>
        <taxon>Rotifera</taxon>
        <taxon>Eurotatoria</taxon>
        <taxon>Bdelloidea</taxon>
        <taxon>Philodinida</taxon>
        <taxon>Philodinidae</taxon>
        <taxon>Rotaria</taxon>
    </lineage>
</organism>
<evidence type="ECO:0000313" key="3">
    <source>
        <dbReference type="Proteomes" id="UP000676336"/>
    </source>
</evidence>
<gene>
    <name evidence="1" type="ORF">SMN809_LOCUS34686</name>
    <name evidence="2" type="ORF">SMN809_LOCUS34805</name>
</gene>
<evidence type="ECO:0000313" key="2">
    <source>
        <dbReference type="EMBL" id="CAF4498459.1"/>
    </source>
</evidence>
<accession>A0A8S2XEW0</accession>
<comment type="caution">
    <text evidence="1">The sequence shown here is derived from an EMBL/GenBank/DDBJ whole genome shotgun (WGS) entry which is preliminary data.</text>
</comment>
<feature type="non-terminal residue" evidence="1">
    <location>
        <position position="1"/>
    </location>
</feature>
<dbReference type="EMBL" id="CAJOBI010080325">
    <property type="protein sequence ID" value="CAF4495754.1"/>
    <property type="molecule type" value="Genomic_DNA"/>
</dbReference>
<reference evidence="1" key="1">
    <citation type="submission" date="2021-02" db="EMBL/GenBank/DDBJ databases">
        <authorList>
            <person name="Nowell W R."/>
        </authorList>
    </citation>
    <scope>NUCLEOTIDE SEQUENCE</scope>
</reference>
<dbReference type="Proteomes" id="UP000676336">
    <property type="component" value="Unassembled WGS sequence"/>
</dbReference>
<sequence>MTGGQFRHFANICGIMNESITAPTIDILYYQILKKWQQFVLRTTL</sequence>